<feature type="coiled-coil region" evidence="1">
    <location>
        <begin position="72"/>
        <end position="140"/>
    </location>
</feature>
<gene>
    <name evidence="2" type="ORF">HNQ40_001088</name>
</gene>
<dbReference type="RefSeq" id="WP_184676868.1">
    <property type="nucleotide sequence ID" value="NZ_JACHGY010000001.1"/>
</dbReference>
<dbReference type="SUPFAM" id="SSF58113">
    <property type="entry name" value="Apolipoprotein A-I"/>
    <property type="match status" value="1"/>
</dbReference>
<organism evidence="2 3">
    <name type="scientific">Algisphaera agarilytica</name>
    <dbReference type="NCBI Taxonomy" id="1385975"/>
    <lineage>
        <taxon>Bacteria</taxon>
        <taxon>Pseudomonadati</taxon>
        <taxon>Planctomycetota</taxon>
        <taxon>Phycisphaerae</taxon>
        <taxon>Phycisphaerales</taxon>
        <taxon>Phycisphaeraceae</taxon>
        <taxon>Algisphaera</taxon>
    </lineage>
</organism>
<accession>A0A7X0H4S3</accession>
<evidence type="ECO:0000313" key="2">
    <source>
        <dbReference type="EMBL" id="MBB6429282.1"/>
    </source>
</evidence>
<name>A0A7X0H4S3_9BACT</name>
<evidence type="ECO:0000313" key="3">
    <source>
        <dbReference type="Proteomes" id="UP000541810"/>
    </source>
</evidence>
<dbReference type="Proteomes" id="UP000541810">
    <property type="component" value="Unassembled WGS sequence"/>
</dbReference>
<keyword evidence="3" id="KW-1185">Reference proteome</keyword>
<evidence type="ECO:0000256" key="1">
    <source>
        <dbReference type="SAM" id="Coils"/>
    </source>
</evidence>
<dbReference type="Gene3D" id="1.20.120.20">
    <property type="entry name" value="Apolipoprotein"/>
    <property type="match status" value="1"/>
</dbReference>
<dbReference type="AlphaFoldDB" id="A0A7X0H4S3"/>
<proteinExistence type="predicted"/>
<sequence length="160" mass="17800">MSRYPGPALPRESLKRNLSPETASLVDSIAPNLDNAVSEVVDTFRKQLESQAEDFAQTHYVERFQHQISEIQTRFQANLDAADQEVRRLRETINTLTDTTKKDHTVSDLNNAIESLNRSATALDNKINEARQRAETLGNETGKVAATAIKLGIRTLGVPI</sequence>
<keyword evidence="1" id="KW-0175">Coiled coil</keyword>
<protein>
    <submittedName>
        <fullName evidence="2">Prefoldin subunit 5</fullName>
    </submittedName>
</protein>
<comment type="caution">
    <text evidence="2">The sequence shown here is derived from an EMBL/GenBank/DDBJ whole genome shotgun (WGS) entry which is preliminary data.</text>
</comment>
<dbReference type="EMBL" id="JACHGY010000001">
    <property type="protein sequence ID" value="MBB6429282.1"/>
    <property type="molecule type" value="Genomic_DNA"/>
</dbReference>
<reference evidence="2 3" key="1">
    <citation type="submission" date="2020-08" db="EMBL/GenBank/DDBJ databases">
        <title>Genomic Encyclopedia of Type Strains, Phase IV (KMG-IV): sequencing the most valuable type-strain genomes for metagenomic binning, comparative biology and taxonomic classification.</title>
        <authorList>
            <person name="Goeker M."/>
        </authorList>
    </citation>
    <scope>NUCLEOTIDE SEQUENCE [LARGE SCALE GENOMIC DNA]</scope>
    <source>
        <strain evidence="2 3">DSM 103725</strain>
    </source>
</reference>